<gene>
    <name evidence="1" type="ORF">CKAN_01490700</name>
</gene>
<dbReference type="PANTHER" id="PTHR33103">
    <property type="entry name" value="OS01G0153900 PROTEIN"/>
    <property type="match status" value="1"/>
</dbReference>
<accession>A0A443P5K9</accession>
<proteinExistence type="predicted"/>
<dbReference type="OrthoDB" id="2014278at2759"/>
<keyword evidence="2" id="KW-1185">Reference proteome</keyword>
<comment type="caution">
    <text evidence="1">The sequence shown here is derived from an EMBL/GenBank/DDBJ whole genome shotgun (WGS) entry which is preliminary data.</text>
</comment>
<evidence type="ECO:0000313" key="1">
    <source>
        <dbReference type="EMBL" id="RWR86026.1"/>
    </source>
</evidence>
<organism evidence="1 2">
    <name type="scientific">Cinnamomum micranthum f. kanehirae</name>
    <dbReference type="NCBI Taxonomy" id="337451"/>
    <lineage>
        <taxon>Eukaryota</taxon>
        <taxon>Viridiplantae</taxon>
        <taxon>Streptophyta</taxon>
        <taxon>Embryophyta</taxon>
        <taxon>Tracheophyta</taxon>
        <taxon>Spermatophyta</taxon>
        <taxon>Magnoliopsida</taxon>
        <taxon>Magnoliidae</taxon>
        <taxon>Laurales</taxon>
        <taxon>Lauraceae</taxon>
        <taxon>Cinnamomum</taxon>
    </lineage>
</organism>
<name>A0A443P5K9_9MAGN</name>
<dbReference type="Proteomes" id="UP000283530">
    <property type="component" value="Unassembled WGS sequence"/>
</dbReference>
<dbReference type="EMBL" id="QPKB01000005">
    <property type="protein sequence ID" value="RWR86026.1"/>
    <property type="molecule type" value="Genomic_DNA"/>
</dbReference>
<dbReference type="PANTHER" id="PTHR33103:SF19">
    <property type="entry name" value="OS09G0544700 PROTEIN"/>
    <property type="match status" value="1"/>
</dbReference>
<dbReference type="Pfam" id="PF05056">
    <property type="entry name" value="DUF674"/>
    <property type="match status" value="1"/>
</dbReference>
<reference evidence="1 2" key="1">
    <citation type="journal article" date="2019" name="Nat. Plants">
        <title>Stout camphor tree genome fills gaps in understanding of flowering plant genome evolution.</title>
        <authorList>
            <person name="Chaw S.M."/>
            <person name="Liu Y.C."/>
            <person name="Wu Y.W."/>
            <person name="Wang H.Y."/>
            <person name="Lin C.I."/>
            <person name="Wu C.S."/>
            <person name="Ke H.M."/>
            <person name="Chang L.Y."/>
            <person name="Hsu C.Y."/>
            <person name="Yang H.T."/>
            <person name="Sudianto E."/>
            <person name="Hsu M.H."/>
            <person name="Wu K.P."/>
            <person name="Wang L.N."/>
            <person name="Leebens-Mack J.H."/>
            <person name="Tsai I.J."/>
        </authorList>
    </citation>
    <scope>NUCLEOTIDE SEQUENCE [LARGE SCALE GENOMIC DNA]</scope>
    <source>
        <strain evidence="2">cv. Chaw 1501</strain>
        <tissue evidence="1">Young leaves</tissue>
    </source>
</reference>
<dbReference type="AlphaFoldDB" id="A0A443P5K9"/>
<protein>
    <submittedName>
        <fullName evidence="1">DUF674 domain-containing protein</fullName>
    </submittedName>
</protein>
<dbReference type="InterPro" id="IPR007750">
    <property type="entry name" value="DUF674"/>
</dbReference>
<evidence type="ECO:0000313" key="2">
    <source>
        <dbReference type="Proteomes" id="UP000283530"/>
    </source>
</evidence>
<sequence>MVSKLKLRLFFKKKSGRVLFAEVEKDFVDFLLSLLTFPVGFFVEPGPKNPMFGCIGNLYTSIQNLKDSSIQTSRKKNKLLNPTTPFGRFFQNDAKGNSMKFYTCSDSRCRLCFTDFRGASCSKCKKTMTTECNYVVGDRASSSSVGGGYAVMDDLVLKLKRENSTVQLLRECGINNLGDVGESDVEVAEAEVLDMLRASLKSKTVLTDTFPSCGKKKA</sequence>